<feature type="binding site" evidence="5">
    <location>
        <begin position="231"/>
        <end position="238"/>
    </location>
    <ligand>
        <name>ATP</name>
        <dbReference type="ChEBI" id="CHEBI:30616"/>
    </ligand>
</feature>
<keyword evidence="6" id="KW-0175">Coiled coil</keyword>
<dbReference type="InterPro" id="IPR027417">
    <property type="entry name" value="P-loop_NTPase"/>
</dbReference>
<dbReference type="GO" id="GO:0005737">
    <property type="term" value="C:cytoplasm"/>
    <property type="evidence" value="ECO:0000318"/>
    <property type="project" value="GO_Central"/>
</dbReference>
<dbReference type="AlphaFoldDB" id="A0A3B6NH27"/>
<dbReference type="GO" id="GO:0016887">
    <property type="term" value="F:ATP hydrolysis activity"/>
    <property type="evidence" value="ECO:0000318"/>
    <property type="project" value="GO_Central"/>
</dbReference>
<dbReference type="GO" id="GO:0003777">
    <property type="term" value="F:microtubule motor activity"/>
    <property type="evidence" value="ECO:0000318"/>
    <property type="project" value="GO_Central"/>
</dbReference>
<dbReference type="RefSeq" id="XP_044407144.1">
    <property type="nucleotide sequence ID" value="XM_044551209.1"/>
</dbReference>
<reference evidence="9" key="2">
    <citation type="submission" date="2018-10" db="UniProtKB">
        <authorList>
            <consortium name="EnsemblPlants"/>
        </authorList>
    </citation>
    <scope>IDENTIFICATION</scope>
</reference>
<evidence type="ECO:0000256" key="6">
    <source>
        <dbReference type="SAM" id="Coils"/>
    </source>
</evidence>
<dbReference type="InterPro" id="IPR036961">
    <property type="entry name" value="Kinesin_motor_dom_sf"/>
</dbReference>
<dbReference type="SUPFAM" id="SSF52540">
    <property type="entry name" value="P-loop containing nucleoside triphosphate hydrolases"/>
    <property type="match status" value="1"/>
</dbReference>
<dbReference type="Gramene" id="TraesCS6A03G0007500.1">
    <property type="protein sequence ID" value="TraesCS6A03G0007500.1.CDS"/>
    <property type="gene ID" value="TraesCS6A03G0007500"/>
</dbReference>
<dbReference type="PRINTS" id="PR00380">
    <property type="entry name" value="KINESINHEAVY"/>
</dbReference>
<dbReference type="GO" id="GO:0005634">
    <property type="term" value="C:nucleus"/>
    <property type="evidence" value="ECO:0000318"/>
    <property type="project" value="GO_Central"/>
</dbReference>
<evidence type="ECO:0000256" key="1">
    <source>
        <dbReference type="ARBA" id="ARBA00022701"/>
    </source>
</evidence>
<dbReference type="InterPro" id="IPR001752">
    <property type="entry name" value="Kinesin_motor_dom"/>
</dbReference>
<comment type="similarity">
    <text evidence="5">Belongs to the TRAFAC class myosin-kinesin ATPase superfamily. Kinesin family.</text>
</comment>
<feature type="region of interest" description="Disordered" evidence="7">
    <location>
        <begin position="752"/>
        <end position="771"/>
    </location>
</feature>
<feature type="compositionally biased region" description="Low complexity" evidence="7">
    <location>
        <begin position="96"/>
        <end position="111"/>
    </location>
</feature>
<dbReference type="Gramene" id="TraesROB_scaffold_017564_01G000700.1">
    <property type="protein sequence ID" value="TraesROB_scaffold_017564_01G000700.1"/>
    <property type="gene ID" value="TraesROB_scaffold_017564_01G000700"/>
</dbReference>
<keyword evidence="1" id="KW-0493">Microtubule</keyword>
<feature type="region of interest" description="Disordered" evidence="7">
    <location>
        <begin position="129"/>
        <end position="157"/>
    </location>
</feature>
<evidence type="ECO:0000313" key="10">
    <source>
        <dbReference type="Proteomes" id="UP000019116"/>
    </source>
</evidence>
<feature type="compositionally biased region" description="Pro residues" evidence="7">
    <location>
        <begin position="73"/>
        <end position="95"/>
    </location>
</feature>
<feature type="domain" description="Kinesin motor" evidence="8">
    <location>
        <begin position="115"/>
        <end position="478"/>
    </location>
</feature>
<dbReference type="GO" id="GO:0005524">
    <property type="term" value="F:ATP binding"/>
    <property type="evidence" value="ECO:0007669"/>
    <property type="project" value="UniProtKB-UniRule"/>
</dbReference>
<dbReference type="GO" id="GO:0005874">
    <property type="term" value="C:microtubule"/>
    <property type="evidence" value="ECO:0000318"/>
    <property type="project" value="GO_Central"/>
</dbReference>
<gene>
    <name evidence="9" type="primary">LOC123131565</name>
</gene>
<evidence type="ECO:0000256" key="4">
    <source>
        <dbReference type="ARBA" id="ARBA00023175"/>
    </source>
</evidence>
<feature type="region of interest" description="Disordered" evidence="7">
    <location>
        <begin position="694"/>
        <end position="726"/>
    </location>
</feature>
<dbReference type="PROSITE" id="PS50067">
    <property type="entry name" value="KINESIN_MOTOR_2"/>
    <property type="match status" value="1"/>
</dbReference>
<organism evidence="9">
    <name type="scientific">Triticum aestivum</name>
    <name type="common">Wheat</name>
    <dbReference type="NCBI Taxonomy" id="4565"/>
    <lineage>
        <taxon>Eukaryota</taxon>
        <taxon>Viridiplantae</taxon>
        <taxon>Streptophyta</taxon>
        <taxon>Embryophyta</taxon>
        <taxon>Tracheophyta</taxon>
        <taxon>Spermatophyta</taxon>
        <taxon>Magnoliopsida</taxon>
        <taxon>Liliopsida</taxon>
        <taxon>Poales</taxon>
        <taxon>Poaceae</taxon>
        <taxon>BOP clade</taxon>
        <taxon>Pooideae</taxon>
        <taxon>Triticodae</taxon>
        <taxon>Triticeae</taxon>
        <taxon>Triticinae</taxon>
        <taxon>Triticum</taxon>
    </lineage>
</organism>
<keyword evidence="2 5" id="KW-0547">Nucleotide-binding</keyword>
<dbReference type="PANTHER" id="PTHR24115">
    <property type="entry name" value="KINESIN-RELATED"/>
    <property type="match status" value="1"/>
</dbReference>
<feature type="compositionally biased region" description="Basic and acidic residues" evidence="7">
    <location>
        <begin position="754"/>
        <end position="763"/>
    </location>
</feature>
<evidence type="ECO:0000313" key="9">
    <source>
        <dbReference type="EnsemblPlants" id="TraesCS6A02G003700.1"/>
    </source>
</evidence>
<dbReference type="GO" id="GO:0007018">
    <property type="term" value="P:microtubule-based movement"/>
    <property type="evidence" value="ECO:0000318"/>
    <property type="project" value="GO_Central"/>
</dbReference>
<proteinExistence type="inferred from homology"/>
<sequence>MASSPPPPTTVRRNPPRRGRPALTPGPTPAQAPTPTTGTLRSRRRKALVISRLLDDEPAAAAAAAAPAAAATPLPPPPPTPPDAAISPPHPPPPAAAAATALTSSTSSSAAAEERLKVYLRIRPLPAPERERGCRPAAGRARAKEQPPPPKKQQQPPGVCLVATGPGSVALTVPQAKLVDHRRGRTATEVFDGFSAVLPPDSSQNDIFTQVMNPLVDEFLGGKSGLLVAMGPTGSGKTHTVFGTARNPGLVPLTLQKIFTAADESEGGNQSPRSFYLSMFEILCEGKGERILDLLSDAAELALQQSATIKGLKEVAISSAMDAESLVSRGMLKRSTAATDANSESSRSQCIITIRAVHKTVDQQSEHQISGSVLTIADLAGAERKKNTGNKGSRLLESNFINNTSMVFGLCLRALLDHQKNQKKTLEKHFKNSMLTRYLKDYLEGRKKMTLILNVKPGEDDYADTSYLLRQASPYMKIRYTSLDESSDLVSQKRTNVSLVCQENKKKRKVNKPEPEVVTAEEKELQRVSRSEQIMKNLFNALWTVSKQKISESEVAAKSMRELLKDKDIEILELKKELDDLKSRWSHVKQNDAASIAISSVSQTDLASDAALDNFHLSTELVQKISEECTYSDPEMSSAYCDMTEKSVDCDTSVANLIDEQELSSRYLKKEACTPDVTEPKCDLKKENTEIMGQVGNKESDGSESSEQTSAPDGGVTHAPSHLDDPSELSYTELRIVPCNLSAQFTDIQVSEKAPMEQSKEELSSNTEVESIQHGVDIKEMKQHDYQSSSQQLNCDAGDVSSNQPFLELQGMGAAHQNLDELVPEPEICEHTVKEAAAEHAHGRHVPDEGLPQTKASIAPTKDCQAGGTADDQKENLCQKEANEDLCASKPRENTKKTSRRRLLPVASMMLKEFTGPAIDAADTKRATDGGGAKTLSGEQAAAGRSDALIRLLKAKSPPMRHRRG</sequence>
<evidence type="ECO:0000256" key="5">
    <source>
        <dbReference type="PROSITE-ProRule" id="PRU00283"/>
    </source>
</evidence>
<dbReference type="SMART" id="SM00129">
    <property type="entry name" value="KISc"/>
    <property type="match status" value="1"/>
</dbReference>
<dbReference type="Gramene" id="TraesCS6A02G003700.1">
    <property type="protein sequence ID" value="TraesCS6A02G003700.1"/>
    <property type="gene ID" value="TraesCS6A02G003700"/>
</dbReference>
<dbReference type="InterPro" id="IPR027640">
    <property type="entry name" value="Kinesin-like_fam"/>
</dbReference>
<keyword evidence="4 5" id="KW-0505">Motor protein</keyword>
<accession>A0A3B6NH27</accession>
<evidence type="ECO:0000259" key="8">
    <source>
        <dbReference type="PROSITE" id="PS50067"/>
    </source>
</evidence>
<evidence type="ECO:0000256" key="2">
    <source>
        <dbReference type="ARBA" id="ARBA00022741"/>
    </source>
</evidence>
<dbReference type="EnsemblPlants" id="TraesCS6A02G003700.1">
    <property type="protein sequence ID" value="TraesCS6A02G003700.1"/>
    <property type="gene ID" value="TraesCS6A02G003700"/>
</dbReference>
<feature type="region of interest" description="Disordered" evidence="7">
    <location>
        <begin position="1"/>
        <end position="45"/>
    </location>
</feature>
<feature type="coiled-coil region" evidence="6">
    <location>
        <begin position="557"/>
        <end position="591"/>
    </location>
</feature>
<keyword evidence="10" id="KW-1185">Reference proteome</keyword>
<evidence type="ECO:0000256" key="7">
    <source>
        <dbReference type="SAM" id="MobiDB-lite"/>
    </source>
</evidence>
<reference evidence="9" key="1">
    <citation type="submission" date="2018-08" db="EMBL/GenBank/DDBJ databases">
        <authorList>
            <person name="Rossello M."/>
        </authorList>
    </citation>
    <scope>NUCLEOTIDE SEQUENCE [LARGE SCALE GENOMIC DNA]</scope>
    <source>
        <strain evidence="9">cv. Chinese Spring</strain>
    </source>
</reference>
<dbReference type="Proteomes" id="UP000019116">
    <property type="component" value="Chromosome 6A"/>
</dbReference>
<dbReference type="STRING" id="4565.A0A3B6NH27"/>
<dbReference type="PaxDb" id="4565-Traes_6AS_9D5F5F437.2"/>
<feature type="region of interest" description="Disordered" evidence="7">
    <location>
        <begin position="921"/>
        <end position="945"/>
    </location>
</feature>
<dbReference type="GeneID" id="123131565"/>
<keyword evidence="3 5" id="KW-0067">ATP-binding</keyword>
<evidence type="ECO:0000256" key="3">
    <source>
        <dbReference type="ARBA" id="ARBA00022840"/>
    </source>
</evidence>
<name>A0A3B6NH27_WHEAT</name>
<dbReference type="Gene3D" id="3.40.850.10">
    <property type="entry name" value="Kinesin motor domain"/>
    <property type="match status" value="1"/>
</dbReference>
<feature type="region of interest" description="Disordered" evidence="7">
    <location>
        <begin position="58"/>
        <end position="111"/>
    </location>
</feature>
<protein>
    <recommendedName>
        <fullName evidence="8">Kinesin motor domain-containing protein</fullName>
    </recommendedName>
</protein>
<feature type="compositionally biased region" description="Low complexity" evidence="7">
    <location>
        <begin position="59"/>
        <end position="72"/>
    </location>
</feature>
<dbReference type="GO" id="GO:0005871">
    <property type="term" value="C:kinesin complex"/>
    <property type="evidence" value="ECO:0000318"/>
    <property type="project" value="GO_Central"/>
</dbReference>
<dbReference type="OMA" id="HHSTPSC"/>
<dbReference type="SMR" id="A0A3B6NH27"/>
<dbReference type="GO" id="GO:0008017">
    <property type="term" value="F:microtubule binding"/>
    <property type="evidence" value="ECO:0000318"/>
    <property type="project" value="GO_Central"/>
</dbReference>
<dbReference type="Pfam" id="PF00225">
    <property type="entry name" value="Kinesin"/>
    <property type="match status" value="1"/>
</dbReference>
<dbReference type="PANTHER" id="PTHR24115:SF1008">
    <property type="entry name" value="KINESIN-LIKE PROTEIN SUBITO"/>
    <property type="match status" value="1"/>
</dbReference>